<keyword evidence="3 9" id="KW-0812">Transmembrane</keyword>
<comment type="subcellular location">
    <subcellularLocation>
        <location evidence="1">Cell membrane</location>
        <topology evidence="1">Multi-pass membrane protein</topology>
    </subcellularLocation>
</comment>
<sequence length="686" mass="77247">MRPSIKGKILLLTILPLVLGGMALTWFNAINMQSDGQEKIKRFHLQLLADKNNALRLRTQIAFGAIEKFFQDAQPDNIGEQLHQRGEEFHRGIQKYYNLKSKQLNAEELKKAIIDYVKFYRYDDGRGYFWINDLKPRMIMHPIVSRLDGMDLSQYKDPNGVELFNEMVRVVKTQDSGLVRYQWLNSSTDKIEDKISYVFLFKPFNWILGTGEYKSILQAKYQVLAKETIAKLRYGKDGYFWINDYQANMIMHPIKPSLNGKNMAGLKDSQGVYFMQEFVKLAKTKGEGFVNYSWPKPGVEGERPKLSYIKSFEPWAWIIGTGIYIDDIDLLVAKERMAVEKGINRMVYENTGVGFLFCFFLLLLVYVFVNQTLNKPIQQMMCFLEDLTRGKLNIRLDIQTKDELGKMAGALNYFTGNLHRVMQDIQSSAEVLSSASSQLSATTTQIEQTTQGVKGGTQEAAQAMQLTIENISEIAGSISEINENLSHIQGNIALTQKGAEKGSDAILDIDATMQKITTNSEEVIEIMDVINDIINQTKMLSTNAAIEAARAGEFGKGFAVVADEVGKLAESSKGASSKISRTVKSSAHNVEEGARVTKKTEQALNEIMGQIGGIAQQVEKVAQHMVLQNQQMQEMDQASEKIIEISESNVTAMVELSSAMQQVDSTTGELNQMALRLQQHVKRFEL</sequence>
<dbReference type="PANTHER" id="PTHR32089">
    <property type="entry name" value="METHYL-ACCEPTING CHEMOTAXIS PROTEIN MCPB"/>
    <property type="match status" value="1"/>
</dbReference>
<evidence type="ECO:0000256" key="8">
    <source>
        <dbReference type="PROSITE-ProRule" id="PRU00284"/>
    </source>
</evidence>
<dbReference type="AlphaFoldDB" id="A0A2A4T7K9"/>
<dbReference type="PANTHER" id="PTHR32089:SF112">
    <property type="entry name" value="LYSOZYME-LIKE PROTEIN-RELATED"/>
    <property type="match status" value="1"/>
</dbReference>
<dbReference type="Pfam" id="PF00672">
    <property type="entry name" value="HAMP"/>
    <property type="match status" value="1"/>
</dbReference>
<dbReference type="InterPro" id="IPR004089">
    <property type="entry name" value="MCPsignal_dom"/>
</dbReference>
<dbReference type="Pfam" id="PF00015">
    <property type="entry name" value="MCPsignal"/>
    <property type="match status" value="1"/>
</dbReference>
<reference evidence="13" key="1">
    <citation type="submission" date="2017-08" db="EMBL/GenBank/DDBJ databases">
        <title>A dynamic microbial community with high functional redundancy inhabits the cold, oxic subseafloor aquifer.</title>
        <authorList>
            <person name="Tully B.J."/>
            <person name="Wheat C.G."/>
            <person name="Glazer B.T."/>
            <person name="Huber J.A."/>
        </authorList>
    </citation>
    <scope>NUCLEOTIDE SEQUENCE [LARGE SCALE GENOMIC DNA]</scope>
</reference>
<dbReference type="GO" id="GO:0005886">
    <property type="term" value="C:plasma membrane"/>
    <property type="evidence" value="ECO:0007669"/>
    <property type="project" value="UniProtKB-SubCell"/>
</dbReference>
<evidence type="ECO:0000256" key="2">
    <source>
        <dbReference type="ARBA" id="ARBA00022475"/>
    </source>
</evidence>
<dbReference type="PROSITE" id="PS50111">
    <property type="entry name" value="CHEMOTAXIS_TRANSDUC_2"/>
    <property type="match status" value="1"/>
</dbReference>
<feature type="transmembrane region" description="Helical" evidence="9">
    <location>
        <begin position="352"/>
        <end position="369"/>
    </location>
</feature>
<dbReference type="GO" id="GO:0007165">
    <property type="term" value="P:signal transduction"/>
    <property type="evidence" value="ECO:0007669"/>
    <property type="project" value="UniProtKB-KW"/>
</dbReference>
<comment type="similarity">
    <text evidence="7">Belongs to the methyl-accepting chemotaxis (MCP) protein family.</text>
</comment>
<dbReference type="Pfam" id="PF08269">
    <property type="entry name" value="dCache_2"/>
    <property type="match status" value="1"/>
</dbReference>
<protein>
    <recommendedName>
        <fullName evidence="14">Methyl-accepting chemotaxis protein</fullName>
    </recommendedName>
</protein>
<dbReference type="GO" id="GO:0004888">
    <property type="term" value="F:transmembrane signaling receptor activity"/>
    <property type="evidence" value="ECO:0007669"/>
    <property type="project" value="InterPro"/>
</dbReference>
<dbReference type="InterPro" id="IPR003660">
    <property type="entry name" value="HAMP_dom"/>
</dbReference>
<dbReference type="GO" id="GO:0006935">
    <property type="term" value="P:chemotaxis"/>
    <property type="evidence" value="ECO:0007669"/>
    <property type="project" value="InterPro"/>
</dbReference>
<evidence type="ECO:0000256" key="3">
    <source>
        <dbReference type="ARBA" id="ARBA00022692"/>
    </source>
</evidence>
<dbReference type="InterPro" id="IPR033480">
    <property type="entry name" value="sCache_2"/>
</dbReference>
<dbReference type="Proteomes" id="UP000218113">
    <property type="component" value="Unassembled WGS sequence"/>
</dbReference>
<evidence type="ECO:0000259" key="11">
    <source>
        <dbReference type="PROSITE" id="PS50885"/>
    </source>
</evidence>
<dbReference type="PROSITE" id="PS50885">
    <property type="entry name" value="HAMP"/>
    <property type="match status" value="1"/>
</dbReference>
<dbReference type="Gene3D" id="1.10.287.950">
    <property type="entry name" value="Methyl-accepting chemotaxis protein"/>
    <property type="match status" value="1"/>
</dbReference>
<keyword evidence="2" id="KW-1003">Cell membrane</keyword>
<gene>
    <name evidence="12" type="ORF">COB67_03950</name>
</gene>
<evidence type="ECO:0000259" key="10">
    <source>
        <dbReference type="PROSITE" id="PS50111"/>
    </source>
</evidence>
<dbReference type="SUPFAM" id="SSF58104">
    <property type="entry name" value="Methyl-accepting chemotaxis protein (MCP) signaling domain"/>
    <property type="match status" value="1"/>
</dbReference>
<evidence type="ECO:0000256" key="7">
    <source>
        <dbReference type="ARBA" id="ARBA00029447"/>
    </source>
</evidence>
<proteinExistence type="inferred from homology"/>
<feature type="domain" description="Methyl-accepting transducer" evidence="10">
    <location>
        <begin position="435"/>
        <end position="657"/>
    </location>
</feature>
<evidence type="ECO:0000256" key="5">
    <source>
        <dbReference type="ARBA" id="ARBA00023136"/>
    </source>
</evidence>
<keyword evidence="5 9" id="KW-0472">Membrane</keyword>
<evidence type="ECO:0000313" key="12">
    <source>
        <dbReference type="EMBL" id="PCI29518.1"/>
    </source>
</evidence>
<keyword evidence="4 9" id="KW-1133">Transmembrane helix</keyword>
<comment type="caution">
    <text evidence="12">The sequence shown here is derived from an EMBL/GenBank/DDBJ whole genome shotgun (WGS) entry which is preliminary data.</text>
</comment>
<evidence type="ECO:0000256" key="1">
    <source>
        <dbReference type="ARBA" id="ARBA00004651"/>
    </source>
</evidence>
<dbReference type="EMBL" id="NVSR01000013">
    <property type="protein sequence ID" value="PCI29518.1"/>
    <property type="molecule type" value="Genomic_DNA"/>
</dbReference>
<dbReference type="SMART" id="SM00304">
    <property type="entry name" value="HAMP"/>
    <property type="match status" value="1"/>
</dbReference>
<evidence type="ECO:0000313" key="13">
    <source>
        <dbReference type="Proteomes" id="UP000218113"/>
    </source>
</evidence>
<dbReference type="InterPro" id="IPR004090">
    <property type="entry name" value="Chemotax_Me-accpt_rcpt"/>
</dbReference>
<evidence type="ECO:0008006" key="14">
    <source>
        <dbReference type="Google" id="ProtNLM"/>
    </source>
</evidence>
<dbReference type="SMART" id="SM01049">
    <property type="entry name" value="Cache_2"/>
    <property type="match status" value="2"/>
</dbReference>
<organism evidence="12 13">
    <name type="scientific">SAR324 cluster bacterium</name>
    <dbReference type="NCBI Taxonomy" id="2024889"/>
    <lineage>
        <taxon>Bacteria</taxon>
        <taxon>Deltaproteobacteria</taxon>
        <taxon>SAR324 cluster</taxon>
    </lineage>
</organism>
<dbReference type="SMART" id="SM00283">
    <property type="entry name" value="MA"/>
    <property type="match status" value="1"/>
</dbReference>
<keyword evidence="6 8" id="KW-0807">Transducer</keyword>
<feature type="domain" description="HAMP" evidence="11">
    <location>
        <begin position="371"/>
        <end position="423"/>
    </location>
</feature>
<dbReference type="CDD" id="cd06225">
    <property type="entry name" value="HAMP"/>
    <property type="match status" value="1"/>
</dbReference>
<evidence type="ECO:0000256" key="4">
    <source>
        <dbReference type="ARBA" id="ARBA00022989"/>
    </source>
</evidence>
<evidence type="ECO:0000256" key="9">
    <source>
        <dbReference type="SAM" id="Phobius"/>
    </source>
</evidence>
<accession>A0A2A4T7K9</accession>
<dbReference type="PRINTS" id="PR00260">
    <property type="entry name" value="CHEMTRNSDUCR"/>
</dbReference>
<dbReference type="InterPro" id="IPR004010">
    <property type="entry name" value="Double_Cache_2"/>
</dbReference>
<name>A0A2A4T7K9_9DELT</name>
<dbReference type="Gene3D" id="3.30.450.20">
    <property type="entry name" value="PAS domain"/>
    <property type="match status" value="2"/>
</dbReference>
<evidence type="ECO:0000256" key="6">
    <source>
        <dbReference type="ARBA" id="ARBA00023224"/>
    </source>
</evidence>